<dbReference type="GO" id="GO:0005737">
    <property type="term" value="C:cytoplasm"/>
    <property type="evidence" value="ECO:0007669"/>
    <property type="project" value="InterPro"/>
</dbReference>
<evidence type="ECO:0000256" key="1">
    <source>
        <dbReference type="ARBA" id="ARBA00022490"/>
    </source>
</evidence>
<proteinExistence type="inferred from homology"/>
<keyword evidence="4" id="KW-0560">Oxidoreductase</keyword>
<reference evidence="6" key="1">
    <citation type="submission" date="2020-03" db="EMBL/GenBank/DDBJ databases">
        <title>The deep terrestrial virosphere.</title>
        <authorList>
            <person name="Holmfeldt K."/>
            <person name="Nilsson E."/>
            <person name="Simone D."/>
            <person name="Lopez-Fernandez M."/>
            <person name="Wu X."/>
            <person name="de Brujin I."/>
            <person name="Lundin D."/>
            <person name="Andersson A."/>
            <person name="Bertilsson S."/>
            <person name="Dopson M."/>
        </authorList>
    </citation>
    <scope>NUCLEOTIDE SEQUENCE</scope>
    <source>
        <strain evidence="6">MM415A00352</strain>
        <strain evidence="5">MM415B00971</strain>
    </source>
</reference>
<keyword evidence="3" id="KW-0521">NADP</keyword>
<gene>
    <name evidence="6" type="ORF">MM415A00352_0025</name>
    <name evidence="5" type="ORF">MM415B00971_0003</name>
</gene>
<dbReference type="InterPro" id="IPR016856">
    <property type="entry name" value="QueF_type1"/>
</dbReference>
<evidence type="ECO:0000256" key="4">
    <source>
        <dbReference type="ARBA" id="ARBA00023002"/>
    </source>
</evidence>
<evidence type="ECO:0000256" key="2">
    <source>
        <dbReference type="ARBA" id="ARBA00022785"/>
    </source>
</evidence>
<dbReference type="InterPro" id="IPR029500">
    <property type="entry name" value="QueF"/>
</dbReference>
<sequence length="137" mass="15862">MMDKVDHLKSLGSSTVYQYDEPSFSTLETFLNKYPNREYEIFFDCPEFTSLCPKTGQPDFGKITISYIPDKNCIETKSLKLYLFSYRNYKSFMESIVNKIFEDLVHACDPKSMKVVGNFNMRGGISITISAETEIWI</sequence>
<dbReference type="AlphaFoldDB" id="A0A6M3KLJ4"/>
<dbReference type="Pfam" id="PF14489">
    <property type="entry name" value="QueF"/>
    <property type="match status" value="1"/>
</dbReference>
<dbReference type="GO" id="GO:0033739">
    <property type="term" value="F:preQ1 synthase activity"/>
    <property type="evidence" value="ECO:0007669"/>
    <property type="project" value="InterPro"/>
</dbReference>
<dbReference type="HAMAP" id="MF_00818">
    <property type="entry name" value="QueF_type1"/>
    <property type="match status" value="1"/>
</dbReference>
<dbReference type="NCBIfam" id="TIGR03139">
    <property type="entry name" value="QueF-II"/>
    <property type="match status" value="1"/>
</dbReference>
<evidence type="ECO:0000256" key="3">
    <source>
        <dbReference type="ARBA" id="ARBA00022857"/>
    </source>
</evidence>
<keyword evidence="1" id="KW-0963">Cytoplasm</keyword>
<dbReference type="PIRSF" id="PIRSF027377">
    <property type="entry name" value="Nitrile_oxidored_QueF"/>
    <property type="match status" value="1"/>
</dbReference>
<dbReference type="Gene3D" id="3.30.1130.10">
    <property type="match status" value="1"/>
</dbReference>
<dbReference type="PANTHER" id="PTHR34354">
    <property type="entry name" value="NADPH-DEPENDENT 7-CYANO-7-DEAZAGUANINE REDUCTASE"/>
    <property type="match status" value="1"/>
</dbReference>
<dbReference type="InterPro" id="IPR050084">
    <property type="entry name" value="NADPH_dep_7-cyano-7-deazaG_red"/>
</dbReference>
<organism evidence="6">
    <name type="scientific">viral metagenome</name>
    <dbReference type="NCBI Taxonomy" id="1070528"/>
    <lineage>
        <taxon>unclassified sequences</taxon>
        <taxon>metagenomes</taxon>
        <taxon>organismal metagenomes</taxon>
    </lineage>
</organism>
<name>A0A6M3KLJ4_9ZZZZ</name>
<keyword evidence="2" id="KW-0671">Queuosine biosynthesis</keyword>
<evidence type="ECO:0000313" key="5">
    <source>
        <dbReference type="EMBL" id="QJA61244.1"/>
    </source>
</evidence>
<dbReference type="EMBL" id="MT141435">
    <property type="protein sequence ID" value="QJA61244.1"/>
    <property type="molecule type" value="Genomic_DNA"/>
</dbReference>
<protein>
    <submittedName>
        <fullName evidence="6">Putative 7-cyano-7-deazaguanine reductase</fullName>
    </submittedName>
</protein>
<dbReference type="SUPFAM" id="SSF55620">
    <property type="entry name" value="Tetrahydrobiopterin biosynthesis enzymes-like"/>
    <property type="match status" value="1"/>
</dbReference>
<dbReference type="PANTHER" id="PTHR34354:SF1">
    <property type="entry name" value="NADPH-DEPENDENT 7-CYANO-7-DEAZAGUANINE REDUCTASE"/>
    <property type="match status" value="1"/>
</dbReference>
<evidence type="ECO:0000313" key="6">
    <source>
        <dbReference type="EMBL" id="QJA82923.1"/>
    </source>
</evidence>
<dbReference type="InterPro" id="IPR043133">
    <property type="entry name" value="GTP-CH-I_C/QueF"/>
</dbReference>
<dbReference type="GO" id="GO:0008616">
    <property type="term" value="P:tRNA queuosine(34) biosynthetic process"/>
    <property type="evidence" value="ECO:0007669"/>
    <property type="project" value="UniProtKB-KW"/>
</dbReference>
<accession>A0A6M3KLJ4</accession>
<dbReference type="EMBL" id="MT142499">
    <property type="protein sequence ID" value="QJA82923.1"/>
    <property type="molecule type" value="Genomic_DNA"/>
</dbReference>